<protein>
    <recommendedName>
        <fullName evidence="3">Transmembrane protein</fullName>
    </recommendedName>
</protein>
<sequence>MADTSCITECFTRSKSYGHGGTMKLVNKNEKLFTFKIKQPSWRELLLLALFFFLRNVFFLLYAEVEQSNMYGNV</sequence>
<keyword evidence="1" id="KW-1133">Transmembrane helix</keyword>
<keyword evidence="1" id="KW-0472">Membrane</keyword>
<dbReference type="AlphaFoldDB" id="A0A0L8FTT4"/>
<gene>
    <name evidence="2" type="ORF">OCBIM_22008076mg</name>
</gene>
<evidence type="ECO:0008006" key="3">
    <source>
        <dbReference type="Google" id="ProtNLM"/>
    </source>
</evidence>
<evidence type="ECO:0000256" key="1">
    <source>
        <dbReference type="SAM" id="Phobius"/>
    </source>
</evidence>
<evidence type="ECO:0000313" key="2">
    <source>
        <dbReference type="EMBL" id="KOF68106.1"/>
    </source>
</evidence>
<name>A0A0L8FTT4_OCTBM</name>
<keyword evidence="1" id="KW-0812">Transmembrane</keyword>
<accession>A0A0L8FTT4</accession>
<proteinExistence type="predicted"/>
<feature type="transmembrane region" description="Helical" evidence="1">
    <location>
        <begin position="45"/>
        <end position="63"/>
    </location>
</feature>
<dbReference type="EMBL" id="KQ426561">
    <property type="protein sequence ID" value="KOF68106.1"/>
    <property type="molecule type" value="Genomic_DNA"/>
</dbReference>
<reference evidence="2" key="1">
    <citation type="submission" date="2015-07" db="EMBL/GenBank/DDBJ databases">
        <title>MeaNS - Measles Nucleotide Surveillance Program.</title>
        <authorList>
            <person name="Tran T."/>
            <person name="Druce J."/>
        </authorList>
    </citation>
    <scope>NUCLEOTIDE SEQUENCE</scope>
    <source>
        <strain evidence="2">UCB-OBI-ISO-001</strain>
        <tissue evidence="2">Gonad</tissue>
    </source>
</reference>
<organism evidence="2">
    <name type="scientific">Octopus bimaculoides</name>
    <name type="common">California two-spotted octopus</name>
    <dbReference type="NCBI Taxonomy" id="37653"/>
    <lineage>
        <taxon>Eukaryota</taxon>
        <taxon>Metazoa</taxon>
        <taxon>Spiralia</taxon>
        <taxon>Lophotrochozoa</taxon>
        <taxon>Mollusca</taxon>
        <taxon>Cephalopoda</taxon>
        <taxon>Coleoidea</taxon>
        <taxon>Octopodiformes</taxon>
        <taxon>Octopoda</taxon>
        <taxon>Incirrata</taxon>
        <taxon>Octopodidae</taxon>
        <taxon>Octopus</taxon>
    </lineage>
</organism>